<accession>A0AAU9J6Q8</accession>
<dbReference type="EMBL" id="CAJZBQ010000027">
    <property type="protein sequence ID" value="CAG9320996.1"/>
    <property type="molecule type" value="Genomic_DNA"/>
</dbReference>
<evidence type="ECO:0000313" key="2">
    <source>
        <dbReference type="Proteomes" id="UP001162131"/>
    </source>
</evidence>
<organism evidence="1 2">
    <name type="scientific">Blepharisma stoltei</name>
    <dbReference type="NCBI Taxonomy" id="1481888"/>
    <lineage>
        <taxon>Eukaryota</taxon>
        <taxon>Sar</taxon>
        <taxon>Alveolata</taxon>
        <taxon>Ciliophora</taxon>
        <taxon>Postciliodesmatophora</taxon>
        <taxon>Heterotrichea</taxon>
        <taxon>Heterotrichida</taxon>
        <taxon>Blepharismidae</taxon>
        <taxon>Blepharisma</taxon>
    </lineage>
</organism>
<gene>
    <name evidence="1" type="ORF">BSTOLATCC_MIC27568</name>
</gene>
<sequence length="73" mass="8327">MIQNSGIEIHNRFILWKISMIKNIVVTSASIIDKLSSVTYIMPPMYKDLNIEHSSLLRGLDAPLLSQSFHISR</sequence>
<dbReference type="AlphaFoldDB" id="A0AAU9J6Q8"/>
<reference evidence="1" key="1">
    <citation type="submission" date="2021-09" db="EMBL/GenBank/DDBJ databases">
        <authorList>
            <consortium name="AG Swart"/>
            <person name="Singh M."/>
            <person name="Singh A."/>
            <person name="Seah K."/>
            <person name="Emmerich C."/>
        </authorList>
    </citation>
    <scope>NUCLEOTIDE SEQUENCE</scope>
    <source>
        <strain evidence="1">ATCC30299</strain>
    </source>
</reference>
<keyword evidence="2" id="KW-1185">Reference proteome</keyword>
<name>A0AAU9J6Q8_9CILI</name>
<dbReference type="Proteomes" id="UP001162131">
    <property type="component" value="Unassembled WGS sequence"/>
</dbReference>
<protein>
    <submittedName>
        <fullName evidence="1">Uncharacterized protein</fullName>
    </submittedName>
</protein>
<evidence type="ECO:0000313" key="1">
    <source>
        <dbReference type="EMBL" id="CAG9320996.1"/>
    </source>
</evidence>
<comment type="caution">
    <text evidence="1">The sequence shown here is derived from an EMBL/GenBank/DDBJ whole genome shotgun (WGS) entry which is preliminary data.</text>
</comment>
<proteinExistence type="predicted"/>